<feature type="domain" description="Response regulatory" evidence="8">
    <location>
        <begin position="2"/>
        <end position="119"/>
    </location>
</feature>
<dbReference type="InterPro" id="IPR025662">
    <property type="entry name" value="Sigma_54_int_dom_ATP-bd_1"/>
</dbReference>
<keyword evidence="2" id="KW-0067">ATP-binding</keyword>
<accession>A0A1F5YT76</accession>
<keyword evidence="4" id="KW-0238">DNA-binding</keyword>
<dbReference type="InterPro" id="IPR025943">
    <property type="entry name" value="Sigma_54_int_dom_ATP-bd_2"/>
</dbReference>
<dbReference type="EMBL" id="MFIX01000145">
    <property type="protein sequence ID" value="OGG03418.1"/>
    <property type="molecule type" value="Genomic_DNA"/>
</dbReference>
<name>A0A1F5YT76_9BACT</name>
<dbReference type="Pfam" id="PF25601">
    <property type="entry name" value="AAA_lid_14"/>
    <property type="match status" value="1"/>
</dbReference>
<reference evidence="9 10" key="1">
    <citation type="journal article" date="2016" name="Nat. Commun.">
        <title>Thousands of microbial genomes shed light on interconnected biogeochemical processes in an aquifer system.</title>
        <authorList>
            <person name="Anantharaman K."/>
            <person name="Brown C.T."/>
            <person name="Hug L.A."/>
            <person name="Sharon I."/>
            <person name="Castelle C.J."/>
            <person name="Probst A.J."/>
            <person name="Thomas B.C."/>
            <person name="Singh A."/>
            <person name="Wilkins M.J."/>
            <person name="Karaoz U."/>
            <person name="Brodie E.L."/>
            <person name="Williams K.H."/>
            <person name="Hubbard S.S."/>
            <person name="Banfield J.F."/>
        </authorList>
    </citation>
    <scope>NUCLEOTIDE SEQUENCE [LARGE SCALE GENOMIC DNA]</scope>
</reference>
<evidence type="ECO:0000256" key="4">
    <source>
        <dbReference type="ARBA" id="ARBA00023125"/>
    </source>
</evidence>
<dbReference type="Pfam" id="PF00158">
    <property type="entry name" value="Sigma54_activat"/>
    <property type="match status" value="1"/>
</dbReference>
<keyword evidence="5" id="KW-0804">Transcription</keyword>
<dbReference type="GO" id="GO:0043565">
    <property type="term" value="F:sequence-specific DNA binding"/>
    <property type="evidence" value="ECO:0007669"/>
    <property type="project" value="InterPro"/>
</dbReference>
<dbReference type="STRING" id="1817867.A3F83_01135"/>
<dbReference type="SMART" id="SM00382">
    <property type="entry name" value="AAA"/>
    <property type="match status" value="1"/>
</dbReference>
<evidence type="ECO:0000256" key="1">
    <source>
        <dbReference type="ARBA" id="ARBA00022741"/>
    </source>
</evidence>
<evidence type="ECO:0008006" key="11">
    <source>
        <dbReference type="Google" id="ProtNLM"/>
    </source>
</evidence>
<evidence type="ECO:0000313" key="9">
    <source>
        <dbReference type="EMBL" id="OGG03418.1"/>
    </source>
</evidence>
<dbReference type="PROSITE" id="PS00688">
    <property type="entry name" value="SIGMA54_INTERACT_3"/>
    <property type="match status" value="1"/>
</dbReference>
<dbReference type="InterPro" id="IPR002197">
    <property type="entry name" value="HTH_Fis"/>
</dbReference>
<dbReference type="PANTHER" id="PTHR32071">
    <property type="entry name" value="TRANSCRIPTIONAL REGULATORY PROTEIN"/>
    <property type="match status" value="1"/>
</dbReference>
<dbReference type="FunFam" id="3.40.50.300:FF:000006">
    <property type="entry name" value="DNA-binding transcriptional regulator NtrC"/>
    <property type="match status" value="1"/>
</dbReference>
<dbReference type="InterPro" id="IPR027417">
    <property type="entry name" value="P-loop_NTPase"/>
</dbReference>
<dbReference type="SMART" id="SM00448">
    <property type="entry name" value="REC"/>
    <property type="match status" value="1"/>
</dbReference>
<dbReference type="Pfam" id="PF00072">
    <property type="entry name" value="Response_reg"/>
    <property type="match status" value="1"/>
</dbReference>
<dbReference type="GO" id="GO:0006355">
    <property type="term" value="P:regulation of DNA-templated transcription"/>
    <property type="evidence" value="ECO:0007669"/>
    <property type="project" value="InterPro"/>
</dbReference>
<feature type="domain" description="Sigma-54 factor interaction" evidence="7">
    <location>
        <begin position="166"/>
        <end position="397"/>
    </location>
</feature>
<dbReference type="PROSITE" id="PS50045">
    <property type="entry name" value="SIGMA54_INTERACT_4"/>
    <property type="match status" value="1"/>
</dbReference>
<evidence type="ECO:0000256" key="3">
    <source>
        <dbReference type="ARBA" id="ARBA00023015"/>
    </source>
</evidence>
<dbReference type="Gene3D" id="1.10.8.60">
    <property type="match status" value="1"/>
</dbReference>
<keyword evidence="1" id="KW-0547">Nucleotide-binding</keyword>
<dbReference type="PROSITE" id="PS00676">
    <property type="entry name" value="SIGMA54_INTERACT_2"/>
    <property type="match status" value="1"/>
</dbReference>
<dbReference type="InterPro" id="IPR003593">
    <property type="entry name" value="AAA+_ATPase"/>
</dbReference>
<evidence type="ECO:0000259" key="7">
    <source>
        <dbReference type="PROSITE" id="PS50045"/>
    </source>
</evidence>
<dbReference type="Pfam" id="PF02954">
    <property type="entry name" value="HTH_8"/>
    <property type="match status" value="1"/>
</dbReference>
<evidence type="ECO:0000256" key="5">
    <source>
        <dbReference type="ARBA" id="ARBA00023163"/>
    </source>
</evidence>
<dbReference type="SUPFAM" id="SSF52172">
    <property type="entry name" value="CheY-like"/>
    <property type="match status" value="1"/>
</dbReference>
<dbReference type="SUPFAM" id="SSF46689">
    <property type="entry name" value="Homeodomain-like"/>
    <property type="match status" value="1"/>
</dbReference>
<feature type="modified residue" description="4-aspartylphosphate" evidence="6">
    <location>
        <position position="52"/>
    </location>
</feature>
<dbReference type="CDD" id="cd17536">
    <property type="entry name" value="REC_YesN-like"/>
    <property type="match status" value="1"/>
</dbReference>
<sequence length="484" mass="54608">MRILLVDDDAISRELLADYLGNKLGHQVSVCGSGRKALEMFMRTPFPMILSDIRMPGMDGIALLQAIKSVPEGRLTDFVLLTGFGNLESAVKALRAGAYDYLLKPTHLEELEAVIERIAEHQSLLQDNYELTHCFEDRVAEATKGAEERFSLLQKAYTEVVGIGKLCFSSPQMQDIVRTVERLHEDRTVPVLIEGETGTGKEVVAKLVHYGRTAATSPFISINCSAIPPNLFESELFGYAGGAFSGSKKEGNIGKFELAQKGTIFLDEIGDVPLEMQPKLLRVFQEREFYRVGGLKKLSLDVRIICATNRDLSAMVKSNTFRQDLFYRLNTARIYLPPLRDRKEDIVPLANMFLERYNSQKKRSFKGISSEAVKILVSHLWPGNIRELQNTIERIVLLEDDYEIRPGHLDFLTDRKEPAPVRRNHIAQDNSLTIGLPPEGLDLRELESRIIHEIMNRFGGNKTRTAAYFGIARNSLRNKLNKNL</sequence>
<dbReference type="InterPro" id="IPR002078">
    <property type="entry name" value="Sigma_54_int"/>
</dbReference>
<dbReference type="SUPFAM" id="SSF52540">
    <property type="entry name" value="P-loop containing nucleoside triphosphate hydrolases"/>
    <property type="match status" value="1"/>
</dbReference>
<comment type="caution">
    <text evidence="9">The sequence shown here is derived from an EMBL/GenBank/DDBJ whole genome shotgun (WGS) entry which is preliminary data.</text>
</comment>
<dbReference type="PANTHER" id="PTHR32071:SF113">
    <property type="entry name" value="ALGINATE BIOSYNTHESIS TRANSCRIPTIONAL REGULATORY PROTEIN ALGB"/>
    <property type="match status" value="1"/>
</dbReference>
<dbReference type="InterPro" id="IPR025944">
    <property type="entry name" value="Sigma_54_int_dom_CS"/>
</dbReference>
<dbReference type="Gene3D" id="1.10.10.60">
    <property type="entry name" value="Homeodomain-like"/>
    <property type="match status" value="1"/>
</dbReference>
<proteinExistence type="predicted"/>
<dbReference type="InterPro" id="IPR001789">
    <property type="entry name" value="Sig_transdc_resp-reg_receiver"/>
</dbReference>
<dbReference type="GO" id="GO:0000160">
    <property type="term" value="P:phosphorelay signal transduction system"/>
    <property type="evidence" value="ECO:0007669"/>
    <property type="project" value="InterPro"/>
</dbReference>
<dbReference type="PROSITE" id="PS50110">
    <property type="entry name" value="RESPONSE_REGULATORY"/>
    <property type="match status" value="1"/>
</dbReference>
<dbReference type="GO" id="GO:0005524">
    <property type="term" value="F:ATP binding"/>
    <property type="evidence" value="ECO:0007669"/>
    <property type="project" value="UniProtKB-KW"/>
</dbReference>
<evidence type="ECO:0000256" key="2">
    <source>
        <dbReference type="ARBA" id="ARBA00022840"/>
    </source>
</evidence>
<dbReference type="InterPro" id="IPR011006">
    <property type="entry name" value="CheY-like_superfamily"/>
</dbReference>
<dbReference type="Gene3D" id="3.40.50.300">
    <property type="entry name" value="P-loop containing nucleotide triphosphate hydrolases"/>
    <property type="match status" value="1"/>
</dbReference>
<evidence type="ECO:0000256" key="6">
    <source>
        <dbReference type="PROSITE-ProRule" id="PRU00169"/>
    </source>
</evidence>
<organism evidence="9 10">
    <name type="scientific">Candidatus Glassbacteria bacterium RIFCSPLOWO2_12_FULL_58_11</name>
    <dbReference type="NCBI Taxonomy" id="1817867"/>
    <lineage>
        <taxon>Bacteria</taxon>
        <taxon>Candidatus Glassiibacteriota</taxon>
    </lineage>
</organism>
<dbReference type="CDD" id="cd00009">
    <property type="entry name" value="AAA"/>
    <property type="match status" value="1"/>
</dbReference>
<dbReference type="PROSITE" id="PS00675">
    <property type="entry name" value="SIGMA54_INTERACT_1"/>
    <property type="match status" value="1"/>
</dbReference>
<evidence type="ECO:0000259" key="8">
    <source>
        <dbReference type="PROSITE" id="PS50110"/>
    </source>
</evidence>
<dbReference type="Proteomes" id="UP000179129">
    <property type="component" value="Unassembled WGS sequence"/>
</dbReference>
<keyword evidence="6" id="KW-0597">Phosphoprotein</keyword>
<dbReference type="AlphaFoldDB" id="A0A1F5YT76"/>
<dbReference type="InterPro" id="IPR058031">
    <property type="entry name" value="AAA_lid_NorR"/>
</dbReference>
<dbReference type="Gene3D" id="3.40.50.2300">
    <property type="match status" value="1"/>
</dbReference>
<protein>
    <recommendedName>
        <fullName evidence="11">Sigma-54-dependent Fis family transcriptional regulator</fullName>
    </recommendedName>
</protein>
<gene>
    <name evidence="9" type="ORF">A3F83_01135</name>
</gene>
<dbReference type="InterPro" id="IPR009057">
    <property type="entry name" value="Homeodomain-like_sf"/>
</dbReference>
<keyword evidence="3" id="KW-0805">Transcription regulation</keyword>
<evidence type="ECO:0000313" key="10">
    <source>
        <dbReference type="Proteomes" id="UP000179129"/>
    </source>
</evidence>